<dbReference type="PANTHER" id="PTHR43289">
    <property type="entry name" value="MITOGEN-ACTIVATED PROTEIN KINASE KINASE KINASE 20-RELATED"/>
    <property type="match status" value="1"/>
</dbReference>
<keyword evidence="3" id="KW-0677">Repeat</keyword>
<keyword evidence="5 10" id="KW-0418">Kinase</keyword>
<sequence length="1213" mass="128829">MSEYPSPSFQPPSLDELAALLPAYEMMDFLAQGGMGAVYLARQISLDRLVAIKVLPPSWGAEKGYAQRFQTEARAMAKLRHNHIVGVYDFGITSDGHLYLVMEYVEGQTMHDMIRLRRLPVVKVQGIALQLCDAIQYAHEHGILHRDLKPGNVMVDKNGQVKVMDFGLARRAEAAVEEESLGTPEYTAPEILVQGALIDHRADIYALGIVFQQMLTGKVPRQPRESLSEHGHFDPGWEPLIAKAAATNAGARYQSMRELKDAVAHVNRPGPRGPAPGRPMPQGAHPAASAHRPSSPPPKSGMPVLPIVISMVVIGIGIFWWLQNKNDLVPSADSQSGGSSASSSAQGGASGGDHGTPVPAPAPAPSPAPVAPVDGAYQVPEGTPGHVLKFEEGHKDKVHSVLLLPDQFQVATASADGTIGLWNLKTGRRIRSLGPVPGMLTKVAVSADGKYLAASGDNYKAYMWKLDDLLSEPTKSLDLKARTANCIEFSADGDTLLIGTQDPAQTLVAWNWPNDRDEIIPGFRSPVVGLQIRPGDADGFLASGTRRDGEKWALELWYGHVSRKSLVKQWPDPPAPYRIRFAPDGKTLMGMAGGRFYVWDAESGTSISRQQGPQNFVYDADFSDSGRLVVAGGQDKTLNIFEAVTGALLWKSEPQATRCVNSVSVSKDGTFAVTVGGYAPNSPEKDGDYSVHVWRLPPAAGMKSDGASGAVAKREVMNLESSDPELWAMLGAFHQEWQEAAATSTETGRKDLDEKYLGALRREVTSASPSEKEYFLSEISRIANQGPTPQQRPASWPTALGRLFDIYVQQLELLPQQAQAVTAALAPAQKSKLAALEQQRIEQKNEAGAERVRLVMQTLEKLGGEPDREKILNAMKGSGQPKDNTGNASGPGTAQINTGNPPTTGMSASAMTGAPVLRRPTRVGRVNVWKRSNRTDDNANAQWADTAPQIADAVSLSAAVYHVLVLRADGTVAALGKKGPSVEAKVPTGLDRVVAVAAGNRFDIALREDGSTVVWSGAGVHPSEGVRPAVAVYAGPLWAVARHADGSLTRLPTSNIGNANGFGDTPPGLGAVSDVAIALEATVALLPDGALSGWGGGGRGGNLATIPSGKGAGVVSVAANNVEAAALQRDGELVVWGVDPASPTTFNPTRFPGADRVVRANPSGAFAVHFPGDRWLFSNASTGLPVDAGTLEPQVNGCFDLAITMGYCVGIKP</sequence>
<evidence type="ECO:0000256" key="8">
    <source>
        <dbReference type="SAM" id="MobiDB-lite"/>
    </source>
</evidence>
<dbReference type="GO" id="GO:0005524">
    <property type="term" value="F:ATP binding"/>
    <property type="evidence" value="ECO:0007669"/>
    <property type="project" value="UniProtKB-KW"/>
</dbReference>
<dbReference type="PROSITE" id="PS00108">
    <property type="entry name" value="PROTEIN_KINASE_ST"/>
    <property type="match status" value="1"/>
</dbReference>
<dbReference type="EMBL" id="QNRR01000001">
    <property type="protein sequence ID" value="RBP47840.1"/>
    <property type="molecule type" value="Genomic_DNA"/>
</dbReference>
<organism evidence="10 11">
    <name type="scientific">Roseimicrobium gellanilyticum</name>
    <dbReference type="NCBI Taxonomy" id="748857"/>
    <lineage>
        <taxon>Bacteria</taxon>
        <taxon>Pseudomonadati</taxon>
        <taxon>Verrucomicrobiota</taxon>
        <taxon>Verrucomicrobiia</taxon>
        <taxon>Verrucomicrobiales</taxon>
        <taxon>Verrucomicrobiaceae</taxon>
        <taxon>Roseimicrobium</taxon>
    </lineage>
</organism>
<feature type="compositionally biased region" description="Polar residues" evidence="8">
    <location>
        <begin position="881"/>
        <end position="910"/>
    </location>
</feature>
<comment type="caution">
    <text evidence="10">The sequence shown here is derived from an EMBL/GenBank/DDBJ whole genome shotgun (WGS) entry which is preliminary data.</text>
</comment>
<dbReference type="PROSITE" id="PS50011">
    <property type="entry name" value="PROTEIN_KINASE_DOM"/>
    <property type="match status" value="1"/>
</dbReference>
<dbReference type="PROSITE" id="PS50294">
    <property type="entry name" value="WD_REPEATS_REGION"/>
    <property type="match status" value="1"/>
</dbReference>
<dbReference type="RefSeq" id="WP_113956742.1">
    <property type="nucleotide sequence ID" value="NZ_QNRR01000001.1"/>
</dbReference>
<dbReference type="InterPro" id="IPR009091">
    <property type="entry name" value="RCC1/BLIP-II"/>
</dbReference>
<dbReference type="SUPFAM" id="SSF50985">
    <property type="entry name" value="RCC1/BLIP-II"/>
    <property type="match status" value="1"/>
</dbReference>
<dbReference type="GO" id="GO:0004674">
    <property type="term" value="F:protein serine/threonine kinase activity"/>
    <property type="evidence" value="ECO:0007669"/>
    <property type="project" value="UniProtKB-KW"/>
</dbReference>
<keyword evidence="1 7" id="KW-0853">WD repeat</keyword>
<evidence type="ECO:0000256" key="3">
    <source>
        <dbReference type="ARBA" id="ARBA00022737"/>
    </source>
</evidence>
<dbReference type="InterPro" id="IPR011009">
    <property type="entry name" value="Kinase-like_dom_sf"/>
</dbReference>
<feature type="compositionally biased region" description="Pro residues" evidence="8">
    <location>
        <begin position="358"/>
        <end position="370"/>
    </location>
</feature>
<evidence type="ECO:0000256" key="7">
    <source>
        <dbReference type="PROSITE-ProRule" id="PRU00221"/>
    </source>
</evidence>
<keyword evidence="6" id="KW-0067">ATP-binding</keyword>
<dbReference type="OrthoDB" id="9788659at2"/>
<dbReference type="SUPFAM" id="SSF56112">
    <property type="entry name" value="Protein kinase-like (PK-like)"/>
    <property type="match status" value="1"/>
</dbReference>
<evidence type="ECO:0000313" key="10">
    <source>
        <dbReference type="EMBL" id="RBP47840.1"/>
    </source>
</evidence>
<dbReference type="InterPro" id="IPR000719">
    <property type="entry name" value="Prot_kinase_dom"/>
</dbReference>
<keyword evidence="10" id="KW-0723">Serine/threonine-protein kinase</keyword>
<name>A0A366HVE5_9BACT</name>
<dbReference type="InterPro" id="IPR019775">
    <property type="entry name" value="WD40_repeat_CS"/>
</dbReference>
<protein>
    <submittedName>
        <fullName evidence="10">Serine/threonine protein kinase</fullName>
    </submittedName>
</protein>
<evidence type="ECO:0000256" key="4">
    <source>
        <dbReference type="ARBA" id="ARBA00022741"/>
    </source>
</evidence>
<evidence type="ECO:0000256" key="1">
    <source>
        <dbReference type="ARBA" id="ARBA00022574"/>
    </source>
</evidence>
<evidence type="ECO:0000256" key="2">
    <source>
        <dbReference type="ARBA" id="ARBA00022679"/>
    </source>
</evidence>
<dbReference type="Pfam" id="PF00069">
    <property type="entry name" value="Pkinase"/>
    <property type="match status" value="1"/>
</dbReference>
<proteinExistence type="predicted"/>
<dbReference type="SMART" id="SM00320">
    <property type="entry name" value="WD40"/>
    <property type="match status" value="4"/>
</dbReference>
<dbReference type="Proteomes" id="UP000253426">
    <property type="component" value="Unassembled WGS sequence"/>
</dbReference>
<feature type="domain" description="Protein kinase" evidence="9">
    <location>
        <begin position="24"/>
        <end position="288"/>
    </location>
</feature>
<feature type="compositionally biased region" description="Low complexity" evidence="8">
    <location>
        <begin position="280"/>
        <end position="293"/>
    </location>
</feature>
<feature type="compositionally biased region" description="Low complexity" evidence="8">
    <location>
        <begin position="331"/>
        <end position="347"/>
    </location>
</feature>
<keyword evidence="2" id="KW-0808">Transferase</keyword>
<keyword evidence="4" id="KW-0547">Nucleotide-binding</keyword>
<dbReference type="InterPro" id="IPR008271">
    <property type="entry name" value="Ser/Thr_kinase_AS"/>
</dbReference>
<dbReference type="PROSITE" id="PS00678">
    <property type="entry name" value="WD_REPEATS_1"/>
    <property type="match status" value="1"/>
</dbReference>
<feature type="repeat" description="WD" evidence="7">
    <location>
        <begin position="391"/>
        <end position="432"/>
    </location>
</feature>
<keyword evidence="11" id="KW-1185">Reference proteome</keyword>
<feature type="region of interest" description="Disordered" evidence="8">
    <location>
        <begin position="330"/>
        <end position="387"/>
    </location>
</feature>
<evidence type="ECO:0000313" key="11">
    <source>
        <dbReference type="Proteomes" id="UP000253426"/>
    </source>
</evidence>
<dbReference type="InterPro" id="IPR001680">
    <property type="entry name" value="WD40_rpt"/>
</dbReference>
<gene>
    <name evidence="10" type="ORF">DES53_101640</name>
</gene>
<dbReference type="Pfam" id="PF00400">
    <property type="entry name" value="WD40"/>
    <property type="match status" value="2"/>
</dbReference>
<feature type="region of interest" description="Disordered" evidence="8">
    <location>
        <begin position="875"/>
        <end position="922"/>
    </location>
</feature>
<accession>A0A366HVE5</accession>
<dbReference type="SUPFAM" id="SSF50998">
    <property type="entry name" value="Quinoprotein alcohol dehydrogenase-like"/>
    <property type="match status" value="1"/>
</dbReference>
<dbReference type="InterPro" id="IPR015943">
    <property type="entry name" value="WD40/YVTN_repeat-like_dom_sf"/>
</dbReference>
<dbReference type="Gene3D" id="1.10.510.10">
    <property type="entry name" value="Transferase(Phosphotransferase) domain 1"/>
    <property type="match status" value="1"/>
</dbReference>
<dbReference type="Gene3D" id="2.130.10.10">
    <property type="entry name" value="YVTN repeat-like/Quinoprotein amine dehydrogenase"/>
    <property type="match status" value="2"/>
</dbReference>
<dbReference type="InterPro" id="IPR011047">
    <property type="entry name" value="Quinoprotein_ADH-like_sf"/>
</dbReference>
<dbReference type="Gene3D" id="3.30.200.20">
    <property type="entry name" value="Phosphorylase Kinase, domain 1"/>
    <property type="match status" value="1"/>
</dbReference>
<feature type="region of interest" description="Disordered" evidence="8">
    <location>
        <begin position="265"/>
        <end position="299"/>
    </location>
</feature>
<reference evidence="10 11" key="1">
    <citation type="submission" date="2018-06" db="EMBL/GenBank/DDBJ databases">
        <title>Genomic Encyclopedia of Type Strains, Phase IV (KMG-IV): sequencing the most valuable type-strain genomes for metagenomic binning, comparative biology and taxonomic classification.</title>
        <authorList>
            <person name="Goeker M."/>
        </authorList>
    </citation>
    <scope>NUCLEOTIDE SEQUENCE [LARGE SCALE GENOMIC DNA]</scope>
    <source>
        <strain evidence="10 11">DSM 25532</strain>
    </source>
</reference>
<dbReference type="PANTHER" id="PTHR43289:SF34">
    <property type="entry name" value="SERINE_THREONINE-PROTEIN KINASE YBDM-RELATED"/>
    <property type="match status" value="1"/>
</dbReference>
<dbReference type="PROSITE" id="PS50082">
    <property type="entry name" value="WD_REPEATS_2"/>
    <property type="match status" value="1"/>
</dbReference>
<evidence type="ECO:0000259" key="9">
    <source>
        <dbReference type="PROSITE" id="PS50011"/>
    </source>
</evidence>
<dbReference type="CDD" id="cd14014">
    <property type="entry name" value="STKc_PknB_like"/>
    <property type="match status" value="1"/>
</dbReference>
<evidence type="ECO:0000256" key="5">
    <source>
        <dbReference type="ARBA" id="ARBA00022777"/>
    </source>
</evidence>
<dbReference type="Gene3D" id="2.130.10.30">
    <property type="entry name" value="Regulator of chromosome condensation 1/beta-lactamase-inhibitor protein II"/>
    <property type="match status" value="1"/>
</dbReference>
<evidence type="ECO:0000256" key="6">
    <source>
        <dbReference type="ARBA" id="ARBA00022840"/>
    </source>
</evidence>
<dbReference type="SMART" id="SM00220">
    <property type="entry name" value="S_TKc"/>
    <property type="match status" value="1"/>
</dbReference>
<dbReference type="AlphaFoldDB" id="A0A366HVE5"/>